<dbReference type="EMBL" id="CAJVPV010020936">
    <property type="protein sequence ID" value="CAG8716359.1"/>
    <property type="molecule type" value="Genomic_DNA"/>
</dbReference>
<accession>A0A9N9NAU7</accession>
<feature type="non-terminal residue" evidence="2">
    <location>
        <position position="446"/>
    </location>
</feature>
<sequence length="446" mass="51101">MLNVLKRDLFGMELPTNKLNQMAGDTTWYQHDDLIKSIEYLAHIPSSIRHLKILSEVLTQFNVKNREKSWAVEMLNTLENADMVLGDLSEFFLIYNLRFDAYEECWSIIEALSLAKEFIDFLFKELVGRDLTNLINAVDDQSSTKLLRENTVVALIEVNKALDPLSKEASRSSIDSFLDCLSEVSKKNPSLTTKIITCNTHNLALQNMYRNIANRDLCEVMLTYDTTQNQPRVTASYNLADLHDLYGRALFIGKSIASVDRSKGENDVKNINTFITQVDLVQQIIEVNSKLIRLGHFLYQNMRIEARDVSELQDVLDKLTQDLKIWEDVVDRAQNEHYYLTFFSAHHILAFYNYFRTDNPGHDNDKLKEVCQNIIRFVNDAAQLPIPTGKLNAVQSKDDFFPVLCNIGVILYDIFSDIPRQIRSIPDILKPVIADTVFSGQIFVAA</sequence>
<dbReference type="PANTHER" id="PTHR22605">
    <property type="entry name" value="RZ-TYPE DOMAIN-CONTAINING PROTEIN"/>
    <property type="match status" value="1"/>
</dbReference>
<proteinExistence type="predicted"/>
<name>A0A9N9NAU7_9GLOM</name>
<dbReference type="Proteomes" id="UP000789342">
    <property type="component" value="Unassembled WGS sequence"/>
</dbReference>
<comment type="caution">
    <text evidence="2">The sequence shown here is derived from an EMBL/GenBank/DDBJ whole genome shotgun (WGS) entry which is preliminary data.</text>
</comment>
<keyword evidence="1" id="KW-0175">Coiled coil</keyword>
<dbReference type="AlphaFoldDB" id="A0A9N9NAU7"/>
<dbReference type="GO" id="GO:0016887">
    <property type="term" value="F:ATP hydrolysis activity"/>
    <property type="evidence" value="ECO:0007669"/>
    <property type="project" value="InterPro"/>
</dbReference>
<evidence type="ECO:0000256" key="1">
    <source>
        <dbReference type="SAM" id="Coils"/>
    </source>
</evidence>
<organism evidence="2 3">
    <name type="scientific">Acaulospora morrowiae</name>
    <dbReference type="NCBI Taxonomy" id="94023"/>
    <lineage>
        <taxon>Eukaryota</taxon>
        <taxon>Fungi</taxon>
        <taxon>Fungi incertae sedis</taxon>
        <taxon>Mucoromycota</taxon>
        <taxon>Glomeromycotina</taxon>
        <taxon>Glomeromycetes</taxon>
        <taxon>Diversisporales</taxon>
        <taxon>Acaulosporaceae</taxon>
        <taxon>Acaulospora</taxon>
    </lineage>
</organism>
<dbReference type="InterPro" id="IPR031248">
    <property type="entry name" value="RNF213"/>
</dbReference>
<dbReference type="OrthoDB" id="2435677at2759"/>
<feature type="coiled-coil region" evidence="1">
    <location>
        <begin position="302"/>
        <end position="336"/>
    </location>
</feature>
<protein>
    <submittedName>
        <fullName evidence="2">6386_t:CDS:1</fullName>
    </submittedName>
</protein>
<gene>
    <name evidence="2" type="ORF">AMORRO_LOCUS13032</name>
</gene>
<dbReference type="GO" id="GO:0004842">
    <property type="term" value="F:ubiquitin-protein transferase activity"/>
    <property type="evidence" value="ECO:0007669"/>
    <property type="project" value="InterPro"/>
</dbReference>
<dbReference type="PANTHER" id="PTHR22605:SF1">
    <property type="entry name" value="RZ-TYPE DOMAIN-CONTAINING PROTEIN"/>
    <property type="match status" value="1"/>
</dbReference>
<keyword evidence="3" id="KW-1185">Reference proteome</keyword>
<reference evidence="2" key="1">
    <citation type="submission" date="2021-06" db="EMBL/GenBank/DDBJ databases">
        <authorList>
            <person name="Kallberg Y."/>
            <person name="Tangrot J."/>
            <person name="Rosling A."/>
        </authorList>
    </citation>
    <scope>NUCLEOTIDE SEQUENCE</scope>
    <source>
        <strain evidence="2">CL551</strain>
    </source>
</reference>
<evidence type="ECO:0000313" key="3">
    <source>
        <dbReference type="Proteomes" id="UP000789342"/>
    </source>
</evidence>
<evidence type="ECO:0000313" key="2">
    <source>
        <dbReference type="EMBL" id="CAG8716359.1"/>
    </source>
</evidence>